<dbReference type="Proteomes" id="UP000192342">
    <property type="component" value="Unassembled WGS sequence"/>
</dbReference>
<feature type="transmembrane region" description="Helical" evidence="1">
    <location>
        <begin position="91"/>
        <end position="110"/>
    </location>
</feature>
<feature type="transmembrane region" description="Helical" evidence="1">
    <location>
        <begin position="31"/>
        <end position="53"/>
    </location>
</feature>
<dbReference type="EMBL" id="AQQV01000001">
    <property type="protein sequence ID" value="ORE89031.1"/>
    <property type="molecule type" value="Genomic_DNA"/>
</dbReference>
<organism evidence="2 3">
    <name type="scientific">Oceanococcus atlanticus</name>
    <dbReference type="NCBI Taxonomy" id="1317117"/>
    <lineage>
        <taxon>Bacteria</taxon>
        <taxon>Pseudomonadati</taxon>
        <taxon>Pseudomonadota</taxon>
        <taxon>Gammaproteobacteria</taxon>
        <taxon>Chromatiales</taxon>
        <taxon>Oceanococcaceae</taxon>
        <taxon>Oceanococcus</taxon>
    </lineage>
</organism>
<dbReference type="STRING" id="1317117.ATO7_04110"/>
<comment type="caution">
    <text evidence="2">The sequence shown here is derived from an EMBL/GenBank/DDBJ whole genome shotgun (WGS) entry which is preliminary data.</text>
</comment>
<keyword evidence="1" id="KW-0812">Transmembrane</keyword>
<gene>
    <name evidence="2" type="ORF">ATO7_04110</name>
</gene>
<feature type="transmembrane region" description="Helical" evidence="1">
    <location>
        <begin position="6"/>
        <end position="24"/>
    </location>
</feature>
<protein>
    <submittedName>
        <fullName evidence="2">Uncharacterized protein</fullName>
    </submittedName>
</protein>
<dbReference type="AlphaFoldDB" id="A0A1Y1SI92"/>
<keyword evidence="3" id="KW-1185">Reference proteome</keyword>
<sequence>MLIYAIGLFAVAAAGGVLLATSVLRKRLAPWALSLLHALLGAAGLILLIALIVRGGASSALISGFALLLVAALGGFVLAAFHVRQKVAPKALVLTHAGAAIIGFFILLSLTF</sequence>
<evidence type="ECO:0000313" key="2">
    <source>
        <dbReference type="EMBL" id="ORE89031.1"/>
    </source>
</evidence>
<keyword evidence="1" id="KW-0472">Membrane</keyword>
<name>A0A1Y1SI92_9GAMM</name>
<feature type="transmembrane region" description="Helical" evidence="1">
    <location>
        <begin position="59"/>
        <end position="79"/>
    </location>
</feature>
<keyword evidence="1" id="KW-1133">Transmembrane helix</keyword>
<accession>A0A1Y1SI92</accession>
<evidence type="ECO:0000256" key="1">
    <source>
        <dbReference type="SAM" id="Phobius"/>
    </source>
</evidence>
<reference evidence="2 3" key="1">
    <citation type="submission" date="2013-04" db="EMBL/GenBank/DDBJ databases">
        <title>Oceanococcus atlanticus 22II-S10r2 Genome Sequencing.</title>
        <authorList>
            <person name="Lai Q."/>
            <person name="Li G."/>
            <person name="Shao Z."/>
        </authorList>
    </citation>
    <scope>NUCLEOTIDE SEQUENCE [LARGE SCALE GENOMIC DNA]</scope>
    <source>
        <strain evidence="2 3">22II-S10r2</strain>
    </source>
</reference>
<proteinExistence type="predicted"/>
<dbReference type="RefSeq" id="WP_083559801.1">
    <property type="nucleotide sequence ID" value="NZ_AQQV01000001.1"/>
</dbReference>
<evidence type="ECO:0000313" key="3">
    <source>
        <dbReference type="Proteomes" id="UP000192342"/>
    </source>
</evidence>